<reference evidence="2 3" key="1">
    <citation type="submission" date="2017-04" db="EMBL/GenBank/DDBJ databases">
        <title>Weissella cibaria strain m2 complete genome.</title>
        <authorList>
            <person name="Pan Q."/>
            <person name="Tan M."/>
            <person name="Yao F."/>
            <person name="Su S."/>
        </authorList>
    </citation>
    <scope>NUCLEOTIDE SEQUENCE [LARGE SCALE GENOMIC DNA]</scope>
    <source>
        <strain evidence="2 3">M2</strain>
        <plasmid evidence="3">Plasmid unnamed1</plasmid>
    </source>
</reference>
<keyword evidence="2" id="KW-0614">Plasmid</keyword>
<sequence length="57" mass="6274">MEQLNQQTLQNLGFEIANKSIENAQLRAQLSAVQSENEQLKSRIDELSKGGADNGTN</sequence>
<gene>
    <name evidence="2" type="ORF">B6254_2497</name>
</gene>
<keyword evidence="1" id="KW-0175">Coiled coil</keyword>
<organism evidence="2 3">
    <name type="scientific">Weissella cibaria</name>
    <dbReference type="NCBI Taxonomy" id="137591"/>
    <lineage>
        <taxon>Bacteria</taxon>
        <taxon>Bacillati</taxon>
        <taxon>Bacillota</taxon>
        <taxon>Bacilli</taxon>
        <taxon>Lactobacillales</taxon>
        <taxon>Lactobacillaceae</taxon>
        <taxon>Weissella</taxon>
    </lineage>
</organism>
<name>A0A2S1KV35_9LACO</name>
<accession>A0A2S1KV35</accession>
<dbReference type="RefSeq" id="WP_199912168.1">
    <property type="nucleotide sequence ID" value="NZ_CP020929.1"/>
</dbReference>
<feature type="coiled-coil region" evidence="1">
    <location>
        <begin position="16"/>
        <end position="50"/>
    </location>
</feature>
<dbReference type="AlphaFoldDB" id="A0A2S1KV35"/>
<evidence type="ECO:0000313" key="3">
    <source>
        <dbReference type="Proteomes" id="UP000244870"/>
    </source>
</evidence>
<dbReference type="Proteomes" id="UP000244870">
    <property type="component" value="Plasmid unnamed1"/>
</dbReference>
<proteinExistence type="predicted"/>
<protein>
    <submittedName>
        <fullName evidence="2">Uncharacterized protein</fullName>
    </submittedName>
</protein>
<evidence type="ECO:0000256" key="1">
    <source>
        <dbReference type="SAM" id="Coils"/>
    </source>
</evidence>
<geneLocation type="plasmid" evidence="2">
    <name>unnamed1</name>
</geneLocation>
<dbReference type="EMBL" id="CP020929">
    <property type="protein sequence ID" value="AWF96841.1"/>
    <property type="molecule type" value="Genomic_DNA"/>
</dbReference>
<evidence type="ECO:0000313" key="2">
    <source>
        <dbReference type="EMBL" id="AWF96841.1"/>
    </source>
</evidence>